<evidence type="ECO:0000313" key="1">
    <source>
        <dbReference type="EMBL" id="TNC08776.1"/>
    </source>
</evidence>
<dbReference type="Proteomes" id="UP000305267">
    <property type="component" value="Unassembled WGS sequence"/>
</dbReference>
<evidence type="ECO:0000313" key="2">
    <source>
        <dbReference type="Proteomes" id="UP000305267"/>
    </source>
</evidence>
<dbReference type="RefSeq" id="WP_139039134.1">
    <property type="nucleotide sequence ID" value="NZ_VDDA01000021.1"/>
</dbReference>
<gene>
    <name evidence="1" type="ORF">FF100_28475</name>
</gene>
<dbReference type="OrthoDB" id="8004196at2"/>
<proteinExistence type="predicted"/>
<accession>A0A5C4L8P9</accession>
<organism evidence="1 2">
    <name type="scientific">Methylobacterium terricola</name>
    <dbReference type="NCBI Taxonomy" id="2583531"/>
    <lineage>
        <taxon>Bacteria</taxon>
        <taxon>Pseudomonadati</taxon>
        <taxon>Pseudomonadota</taxon>
        <taxon>Alphaproteobacteria</taxon>
        <taxon>Hyphomicrobiales</taxon>
        <taxon>Methylobacteriaceae</taxon>
        <taxon>Methylobacterium</taxon>
    </lineage>
</organism>
<dbReference type="AlphaFoldDB" id="A0A5C4L8P9"/>
<sequence>MNEIAGVLGVSVDTFSATAQLHVLHTGEDGERWLLELDGQGTPTIRLDSPAAEQGTPGESVQAFLAREVGSPQHQALAALIDRLLTGHLLFDAG</sequence>
<comment type="caution">
    <text evidence="1">The sequence shown here is derived from an EMBL/GenBank/DDBJ whole genome shotgun (WGS) entry which is preliminary data.</text>
</comment>
<keyword evidence="2" id="KW-1185">Reference proteome</keyword>
<protein>
    <submittedName>
        <fullName evidence="1">Uncharacterized protein</fullName>
    </submittedName>
</protein>
<reference evidence="1 2" key="1">
    <citation type="submission" date="2019-06" db="EMBL/GenBank/DDBJ databases">
        <title>Genome of Methylobacterium sp. 17Sr1-39.</title>
        <authorList>
            <person name="Seo T."/>
        </authorList>
    </citation>
    <scope>NUCLEOTIDE SEQUENCE [LARGE SCALE GENOMIC DNA]</scope>
    <source>
        <strain evidence="1 2">17Sr1-39</strain>
    </source>
</reference>
<name>A0A5C4L8P9_9HYPH</name>
<dbReference type="EMBL" id="VDDA01000021">
    <property type="protein sequence ID" value="TNC08776.1"/>
    <property type="molecule type" value="Genomic_DNA"/>
</dbReference>